<evidence type="ECO:0000259" key="1">
    <source>
        <dbReference type="Pfam" id="PF07435"/>
    </source>
</evidence>
<reference evidence="2 5" key="2">
    <citation type="submission" date="2020-07" db="EMBL/GenBank/DDBJ databases">
        <authorList>
            <person name="Feng H."/>
        </authorList>
    </citation>
    <scope>NUCLEOTIDE SEQUENCE [LARGE SCALE GENOMIC DNA]</scope>
    <source>
        <strain evidence="2">S-12</strain>
        <strain evidence="5">s-12</strain>
    </source>
</reference>
<dbReference type="CDD" id="cd15787">
    <property type="entry name" value="YycH_N"/>
    <property type="match status" value="1"/>
</dbReference>
<dbReference type="EMBL" id="JACEIO010000039">
    <property type="protein sequence ID" value="MBA4538294.1"/>
    <property type="molecule type" value="Genomic_DNA"/>
</dbReference>
<evidence type="ECO:0000313" key="5">
    <source>
        <dbReference type="Proteomes" id="UP000570010"/>
    </source>
</evidence>
<dbReference type="Proteomes" id="UP000570010">
    <property type="component" value="Unassembled WGS sequence"/>
</dbReference>
<reference evidence="3 4" key="1">
    <citation type="submission" date="2020-02" db="EMBL/GenBank/DDBJ databases">
        <title>Bacillus aquiflavi sp. nov., isolated from yellow water of strong flavor Chinese baijiu in Yibin region of China.</title>
        <authorList>
            <person name="Xie J."/>
        </authorList>
    </citation>
    <scope>NUCLEOTIDE SEQUENCE [LARGE SCALE GENOMIC DNA]</scope>
    <source>
        <strain evidence="3 4">3H-10</strain>
    </source>
</reference>
<dbReference type="Gene3D" id="3.30.310.160">
    <property type="entry name" value="YycH protein, domain 2"/>
    <property type="match status" value="1"/>
</dbReference>
<name>A0A6B3W3U0_9BACI</name>
<accession>A0A6B3W3U0</accession>
<dbReference type="Gene3D" id="3.10.450.310">
    <property type="match status" value="1"/>
</dbReference>
<organism evidence="3 4">
    <name type="scientific">Bacillus aquiflavi</name>
    <dbReference type="NCBI Taxonomy" id="2672567"/>
    <lineage>
        <taxon>Bacteria</taxon>
        <taxon>Bacillati</taxon>
        <taxon>Bacillota</taxon>
        <taxon>Bacilli</taxon>
        <taxon>Bacillales</taxon>
        <taxon>Bacillaceae</taxon>
        <taxon>Bacillus</taxon>
    </lineage>
</organism>
<evidence type="ECO:0000313" key="3">
    <source>
        <dbReference type="EMBL" id="NEY82613.1"/>
    </source>
</evidence>
<dbReference type="InterPro" id="IPR009996">
    <property type="entry name" value="YycH"/>
</dbReference>
<protein>
    <recommendedName>
        <fullName evidence="1">Regulatory protein YycH domain-containing protein</fullName>
    </recommendedName>
</protein>
<comment type="caution">
    <text evidence="3">The sequence shown here is derived from an EMBL/GenBank/DDBJ whole genome shotgun (WGS) entry which is preliminary data.</text>
</comment>
<evidence type="ECO:0000313" key="4">
    <source>
        <dbReference type="Proteomes" id="UP000472971"/>
    </source>
</evidence>
<sequence length="438" mass="51077">MTYEKIKSIILALLVLASIFLTWSLWTYQPNYETMKKTNYIEEVSFGDKREIADIIKPEKVLYHKEESDFGTYDEGEIDKITTELSEWLFYKLKDISMSIKKEDFSELVHGAGKVEIVFPDLVPIDQYKHLLNFDDRKLPNFEFDRIVIDIENSQKEEGTVYFIAENKKKVYASDVSSSLIRGFERNFYRGADRHPQYMAYETENKTIFFPKEEPVLPQFKYVPEILEPELLKDALFTDPSFVQKTFLTSGEEFTDGSSMMTVSYENRLLSYVNPAEESDDPFTSSEIIQRSIKFVNEHGGWTDHYRFVDSSGQSVTFRLYVKGVPVFNDWGTSEIIQVWGKNQIYKYIRPYLTLDILLPAEVLDVTLPPGSKVIEHLEAIEGFNPASLDDLVPGYRMIKDAQQPRLIILEPSWYYRYNHTWERVSMEDLGGLKYGLE</sequence>
<dbReference type="InterPro" id="IPR042274">
    <property type="entry name" value="YycH/YycI_2"/>
</dbReference>
<dbReference type="Proteomes" id="UP000472971">
    <property type="component" value="Unassembled WGS sequence"/>
</dbReference>
<dbReference type="RefSeq" id="WP_163243015.1">
    <property type="nucleotide sequence ID" value="NZ_JAAIWN010000039.1"/>
</dbReference>
<dbReference type="EMBL" id="JAAIWN010000039">
    <property type="protein sequence ID" value="NEY82613.1"/>
    <property type="molecule type" value="Genomic_DNA"/>
</dbReference>
<feature type="domain" description="Regulatory protein YycH" evidence="1">
    <location>
        <begin position="4"/>
        <end position="427"/>
    </location>
</feature>
<evidence type="ECO:0000313" key="2">
    <source>
        <dbReference type="EMBL" id="MBA4538294.1"/>
    </source>
</evidence>
<keyword evidence="4" id="KW-1185">Reference proteome</keyword>
<gene>
    <name evidence="3" type="ORF">G4D64_14140</name>
    <name evidence="2" type="ORF">H1Z61_14415</name>
</gene>
<proteinExistence type="predicted"/>
<dbReference type="AlphaFoldDB" id="A0A6B3W3U0"/>
<dbReference type="Pfam" id="PF07435">
    <property type="entry name" value="YycH"/>
    <property type="match status" value="1"/>
</dbReference>